<dbReference type="Proteomes" id="UP000759537">
    <property type="component" value="Unassembled WGS sequence"/>
</dbReference>
<reference evidence="1" key="1">
    <citation type="submission" date="2019-10" db="EMBL/GenBank/DDBJ databases">
        <authorList>
            <consortium name="DOE Joint Genome Institute"/>
            <person name="Kuo A."/>
            <person name="Miyauchi S."/>
            <person name="Kiss E."/>
            <person name="Drula E."/>
            <person name="Kohler A."/>
            <person name="Sanchez-Garcia M."/>
            <person name="Andreopoulos B."/>
            <person name="Barry K.W."/>
            <person name="Bonito G."/>
            <person name="Buee M."/>
            <person name="Carver A."/>
            <person name="Chen C."/>
            <person name="Cichocki N."/>
            <person name="Clum A."/>
            <person name="Culley D."/>
            <person name="Crous P.W."/>
            <person name="Fauchery L."/>
            <person name="Girlanda M."/>
            <person name="Hayes R."/>
            <person name="Keri Z."/>
            <person name="LaButti K."/>
            <person name="Lipzen A."/>
            <person name="Lombard V."/>
            <person name="Magnuson J."/>
            <person name="Maillard F."/>
            <person name="Morin E."/>
            <person name="Murat C."/>
            <person name="Nolan M."/>
            <person name="Ohm R."/>
            <person name="Pangilinan J."/>
            <person name="Pereira M."/>
            <person name="Perotto S."/>
            <person name="Peter M."/>
            <person name="Riley R."/>
            <person name="Sitrit Y."/>
            <person name="Stielow B."/>
            <person name="Szollosi G."/>
            <person name="Zifcakova L."/>
            <person name="Stursova M."/>
            <person name="Spatafora J.W."/>
            <person name="Tedersoo L."/>
            <person name="Vaario L.-M."/>
            <person name="Yamada A."/>
            <person name="Yan M."/>
            <person name="Wang P."/>
            <person name="Xu J."/>
            <person name="Bruns T."/>
            <person name="Baldrian P."/>
            <person name="Vilgalys R."/>
            <person name="Henrissat B."/>
            <person name="Grigoriev I.V."/>
            <person name="Hibbett D."/>
            <person name="Nagy L.G."/>
            <person name="Martin F.M."/>
        </authorList>
    </citation>
    <scope>NUCLEOTIDE SEQUENCE</scope>
    <source>
        <strain evidence="1">Prilba</strain>
    </source>
</reference>
<gene>
    <name evidence="1" type="ORF">DFH94DRAFT_358806</name>
</gene>
<evidence type="ECO:0000313" key="1">
    <source>
        <dbReference type="EMBL" id="KAF8465210.1"/>
    </source>
</evidence>
<comment type="caution">
    <text evidence="1">The sequence shown here is derived from an EMBL/GenBank/DDBJ whole genome shotgun (WGS) entry which is preliminary data.</text>
</comment>
<organism evidence="1 2">
    <name type="scientific">Russula ochroleuca</name>
    <dbReference type="NCBI Taxonomy" id="152965"/>
    <lineage>
        <taxon>Eukaryota</taxon>
        <taxon>Fungi</taxon>
        <taxon>Dikarya</taxon>
        <taxon>Basidiomycota</taxon>
        <taxon>Agaricomycotina</taxon>
        <taxon>Agaricomycetes</taxon>
        <taxon>Russulales</taxon>
        <taxon>Russulaceae</taxon>
        <taxon>Russula</taxon>
    </lineage>
</organism>
<reference evidence="1" key="2">
    <citation type="journal article" date="2020" name="Nat. Commun.">
        <title>Large-scale genome sequencing of mycorrhizal fungi provides insights into the early evolution of symbiotic traits.</title>
        <authorList>
            <person name="Miyauchi S."/>
            <person name="Kiss E."/>
            <person name="Kuo A."/>
            <person name="Drula E."/>
            <person name="Kohler A."/>
            <person name="Sanchez-Garcia M."/>
            <person name="Morin E."/>
            <person name="Andreopoulos B."/>
            <person name="Barry K.W."/>
            <person name="Bonito G."/>
            <person name="Buee M."/>
            <person name="Carver A."/>
            <person name="Chen C."/>
            <person name="Cichocki N."/>
            <person name="Clum A."/>
            <person name="Culley D."/>
            <person name="Crous P.W."/>
            <person name="Fauchery L."/>
            <person name="Girlanda M."/>
            <person name="Hayes R.D."/>
            <person name="Keri Z."/>
            <person name="LaButti K."/>
            <person name="Lipzen A."/>
            <person name="Lombard V."/>
            <person name="Magnuson J."/>
            <person name="Maillard F."/>
            <person name="Murat C."/>
            <person name="Nolan M."/>
            <person name="Ohm R.A."/>
            <person name="Pangilinan J."/>
            <person name="Pereira M.F."/>
            <person name="Perotto S."/>
            <person name="Peter M."/>
            <person name="Pfister S."/>
            <person name="Riley R."/>
            <person name="Sitrit Y."/>
            <person name="Stielow J.B."/>
            <person name="Szollosi G."/>
            <person name="Zifcakova L."/>
            <person name="Stursova M."/>
            <person name="Spatafora J.W."/>
            <person name="Tedersoo L."/>
            <person name="Vaario L.M."/>
            <person name="Yamada A."/>
            <person name="Yan M."/>
            <person name="Wang P."/>
            <person name="Xu J."/>
            <person name="Bruns T."/>
            <person name="Baldrian P."/>
            <person name="Vilgalys R."/>
            <person name="Dunand C."/>
            <person name="Henrissat B."/>
            <person name="Grigoriev I.V."/>
            <person name="Hibbett D."/>
            <person name="Nagy L.G."/>
            <person name="Martin F.M."/>
        </authorList>
    </citation>
    <scope>NUCLEOTIDE SEQUENCE</scope>
    <source>
        <strain evidence="1">Prilba</strain>
    </source>
</reference>
<dbReference type="OrthoDB" id="10625615at2759"/>
<sequence>MVFSPLALRHCHPYLLPSRATRAKKQRARDRQSLVTSQRWSAFHATARPGRLGVEYYTVTIDATFHLFSVVPFKFYHWLLRTCLTHTSRGGVKRCQSCCVVCLPCTRPQSPASSHLKPDGPTINQQLSGSKVQIGGLKYLHFMGHLAPSSLLVLIPPSTLSVPATRKIYNASLQAERYPQATPQFPRLSTRTSIGFPGLTDPIQAEACSRGRQQADFRTQGWGLCQRLSSQGWIRLAWGQ</sequence>
<proteinExistence type="predicted"/>
<dbReference type="AlphaFoldDB" id="A0A9P5JUJ8"/>
<name>A0A9P5JUJ8_9AGAM</name>
<evidence type="ECO:0000313" key="2">
    <source>
        <dbReference type="Proteomes" id="UP000759537"/>
    </source>
</evidence>
<accession>A0A9P5JUJ8</accession>
<protein>
    <submittedName>
        <fullName evidence="1">Uncharacterized protein</fullName>
    </submittedName>
</protein>
<dbReference type="EMBL" id="WHVB01000048">
    <property type="protein sequence ID" value="KAF8465210.1"/>
    <property type="molecule type" value="Genomic_DNA"/>
</dbReference>
<keyword evidence="2" id="KW-1185">Reference proteome</keyword>